<organism evidence="14 15">
    <name type="scientific">Devosia enhydra</name>
    <dbReference type="NCBI Taxonomy" id="665118"/>
    <lineage>
        <taxon>Bacteria</taxon>
        <taxon>Pseudomonadati</taxon>
        <taxon>Pseudomonadota</taxon>
        <taxon>Alphaproteobacteria</taxon>
        <taxon>Hyphomicrobiales</taxon>
        <taxon>Devosiaceae</taxon>
        <taxon>Devosia</taxon>
    </lineage>
</organism>
<dbReference type="PRINTS" id="PR00344">
    <property type="entry name" value="BCTRLSENSOR"/>
</dbReference>
<dbReference type="Pfam" id="PF02518">
    <property type="entry name" value="HATPase_c"/>
    <property type="match status" value="1"/>
</dbReference>
<keyword evidence="4" id="KW-0597">Phosphoprotein</keyword>
<dbReference type="AlphaFoldDB" id="A0A1K2I3M7"/>
<dbReference type="GO" id="GO:0005886">
    <property type="term" value="C:plasma membrane"/>
    <property type="evidence" value="ECO:0007669"/>
    <property type="project" value="TreeGrafter"/>
</dbReference>
<dbReference type="EMBL" id="FPKU01000004">
    <property type="protein sequence ID" value="SFZ86827.1"/>
    <property type="molecule type" value="Genomic_DNA"/>
</dbReference>
<evidence type="ECO:0000256" key="7">
    <source>
        <dbReference type="ARBA" id="ARBA00022777"/>
    </source>
</evidence>
<evidence type="ECO:0000256" key="3">
    <source>
        <dbReference type="ARBA" id="ARBA00012438"/>
    </source>
</evidence>
<comment type="catalytic activity">
    <reaction evidence="1">
        <text>ATP + protein L-histidine = ADP + protein N-phospho-L-histidine.</text>
        <dbReference type="EC" id="2.7.13.3"/>
    </reaction>
</comment>
<dbReference type="RefSeq" id="WP_072346842.1">
    <property type="nucleotide sequence ID" value="NZ_FPKU01000004.1"/>
</dbReference>
<dbReference type="InterPro" id="IPR004358">
    <property type="entry name" value="Sig_transdc_His_kin-like_C"/>
</dbReference>
<evidence type="ECO:0000259" key="12">
    <source>
        <dbReference type="PROSITE" id="PS50109"/>
    </source>
</evidence>
<evidence type="ECO:0000256" key="11">
    <source>
        <dbReference type="SAM" id="Phobius"/>
    </source>
</evidence>
<keyword evidence="5" id="KW-0808">Transferase</keyword>
<dbReference type="PROSITE" id="PS50109">
    <property type="entry name" value="HIS_KIN"/>
    <property type="match status" value="1"/>
</dbReference>
<keyword evidence="9" id="KW-0902">Two-component regulatory system</keyword>
<feature type="domain" description="HAMP" evidence="13">
    <location>
        <begin position="187"/>
        <end position="238"/>
    </location>
</feature>
<evidence type="ECO:0000256" key="2">
    <source>
        <dbReference type="ARBA" id="ARBA00004370"/>
    </source>
</evidence>
<dbReference type="InterPro" id="IPR036097">
    <property type="entry name" value="HisK_dim/P_sf"/>
</dbReference>
<evidence type="ECO:0000256" key="5">
    <source>
        <dbReference type="ARBA" id="ARBA00022679"/>
    </source>
</evidence>
<keyword evidence="7 14" id="KW-0418">Kinase</keyword>
<dbReference type="EC" id="2.7.13.3" evidence="3"/>
<evidence type="ECO:0000313" key="14">
    <source>
        <dbReference type="EMBL" id="SFZ86827.1"/>
    </source>
</evidence>
<evidence type="ECO:0000256" key="9">
    <source>
        <dbReference type="ARBA" id="ARBA00023012"/>
    </source>
</evidence>
<dbReference type="InterPro" id="IPR003660">
    <property type="entry name" value="HAMP_dom"/>
</dbReference>
<protein>
    <recommendedName>
        <fullName evidence="3">histidine kinase</fullName>
        <ecNumber evidence="3">2.7.13.3</ecNumber>
    </recommendedName>
</protein>
<feature type="transmembrane region" description="Helical" evidence="11">
    <location>
        <begin position="160"/>
        <end position="184"/>
    </location>
</feature>
<evidence type="ECO:0000313" key="15">
    <source>
        <dbReference type="Proteomes" id="UP000183447"/>
    </source>
</evidence>
<proteinExistence type="predicted"/>
<evidence type="ECO:0000256" key="6">
    <source>
        <dbReference type="ARBA" id="ARBA00022692"/>
    </source>
</evidence>
<keyword evidence="15" id="KW-1185">Reference proteome</keyword>
<gene>
    <name evidence="14" type="ORF">SAMN02983003_4021</name>
</gene>
<accession>A0A1K2I3M7</accession>
<dbReference type="GO" id="GO:0000155">
    <property type="term" value="F:phosphorelay sensor kinase activity"/>
    <property type="evidence" value="ECO:0007669"/>
    <property type="project" value="InterPro"/>
</dbReference>
<dbReference type="InterPro" id="IPR050428">
    <property type="entry name" value="TCS_sensor_his_kinase"/>
</dbReference>
<keyword evidence="8 11" id="KW-1133">Transmembrane helix</keyword>
<feature type="domain" description="Histidine kinase" evidence="12">
    <location>
        <begin position="246"/>
        <end position="449"/>
    </location>
</feature>
<dbReference type="Gene3D" id="1.10.287.130">
    <property type="match status" value="1"/>
</dbReference>
<dbReference type="InterPro" id="IPR003594">
    <property type="entry name" value="HATPase_dom"/>
</dbReference>
<comment type="subcellular location">
    <subcellularLocation>
        <location evidence="2">Membrane</location>
    </subcellularLocation>
</comment>
<reference evidence="14 15" key="1">
    <citation type="submission" date="2016-11" db="EMBL/GenBank/DDBJ databases">
        <authorList>
            <person name="Jaros S."/>
            <person name="Januszkiewicz K."/>
            <person name="Wedrychowicz H."/>
        </authorList>
    </citation>
    <scope>NUCLEOTIDE SEQUENCE [LARGE SCALE GENOMIC DNA]</scope>
    <source>
        <strain evidence="14 15">ATCC 23634</strain>
    </source>
</reference>
<dbReference type="PANTHER" id="PTHR45436:SF5">
    <property type="entry name" value="SENSOR HISTIDINE KINASE TRCS"/>
    <property type="match status" value="1"/>
</dbReference>
<dbReference type="Gene3D" id="3.30.565.10">
    <property type="entry name" value="Histidine kinase-like ATPase, C-terminal domain"/>
    <property type="match status" value="1"/>
</dbReference>
<dbReference type="SMART" id="SM00387">
    <property type="entry name" value="HATPase_c"/>
    <property type="match status" value="1"/>
</dbReference>
<name>A0A1K2I3M7_9HYPH</name>
<evidence type="ECO:0000259" key="13">
    <source>
        <dbReference type="PROSITE" id="PS50885"/>
    </source>
</evidence>
<dbReference type="STRING" id="665118.SAMN02983003_4021"/>
<dbReference type="PROSITE" id="PS50885">
    <property type="entry name" value="HAMP"/>
    <property type="match status" value="1"/>
</dbReference>
<evidence type="ECO:0000256" key="10">
    <source>
        <dbReference type="ARBA" id="ARBA00023136"/>
    </source>
</evidence>
<evidence type="ECO:0000256" key="4">
    <source>
        <dbReference type="ARBA" id="ARBA00022553"/>
    </source>
</evidence>
<sequence>MRRASLALRLALLAIGASIVALALAGILISGLLRQFVEETYDASLDAAMVAVMASTAYDGDTGRLSLDAAVADPRFEQPYSGWYWQVGDAGGTLIRSGSLWTSDLVAPPIPAGETIGRAAGLGPRGEALRLATRGFSVPGSAQRLVITAALPQAEIETRLAGILTPLVISLVLLGLGLTLAIVIQVRIGLKPLRQLRAELARIGAGEIETLPPARHAEIAPLVDEINRLLETSRTTLARARTHVGNLAHGLKTPLAVITSALEKARGGSLPVAGIPEATETMNRLVVHHLARARSAAAEGGTGSRADLELALSGLLPVFRGIHADRRLALELTVEPDLAFAGERQDLDEMLGNLIDNACKWGVQRITISAARADEAMLEVVVVDDGPGLAPAEALRATERGQRFDETRPGSGLGLAIVSDLATLYGGSVRLERAEGGGTRARLTLPAAPTTRPRTAR</sequence>
<dbReference type="SUPFAM" id="SSF55874">
    <property type="entry name" value="ATPase domain of HSP90 chaperone/DNA topoisomerase II/histidine kinase"/>
    <property type="match status" value="1"/>
</dbReference>
<dbReference type="InterPro" id="IPR036890">
    <property type="entry name" value="HATPase_C_sf"/>
</dbReference>
<keyword evidence="6 11" id="KW-0812">Transmembrane</keyword>
<dbReference type="Proteomes" id="UP000183447">
    <property type="component" value="Unassembled WGS sequence"/>
</dbReference>
<dbReference type="InterPro" id="IPR005467">
    <property type="entry name" value="His_kinase_dom"/>
</dbReference>
<dbReference type="SUPFAM" id="SSF47384">
    <property type="entry name" value="Homodimeric domain of signal transducing histidine kinase"/>
    <property type="match status" value="1"/>
</dbReference>
<dbReference type="OrthoDB" id="9809567at2"/>
<dbReference type="Pfam" id="PF00672">
    <property type="entry name" value="HAMP"/>
    <property type="match status" value="1"/>
</dbReference>
<evidence type="ECO:0000256" key="1">
    <source>
        <dbReference type="ARBA" id="ARBA00000085"/>
    </source>
</evidence>
<keyword evidence="10 11" id="KW-0472">Membrane</keyword>
<evidence type="ECO:0000256" key="8">
    <source>
        <dbReference type="ARBA" id="ARBA00022989"/>
    </source>
</evidence>
<dbReference type="PANTHER" id="PTHR45436">
    <property type="entry name" value="SENSOR HISTIDINE KINASE YKOH"/>
    <property type="match status" value="1"/>
</dbReference>